<reference evidence="3" key="1">
    <citation type="journal article" date="2012" name="PLoS Genet.">
        <title>The genomes of the fungal plant pathogens Cladosporium fulvum and Dothistroma septosporum reveal adaptation to different hosts and lifestyles but also signatures of common ancestry.</title>
        <authorList>
            <person name="de Wit P.J.G.M."/>
            <person name="van der Burgt A."/>
            <person name="Oekmen B."/>
            <person name="Stergiopoulos I."/>
            <person name="Abd-Elsalam K.A."/>
            <person name="Aerts A.L."/>
            <person name="Bahkali A.H."/>
            <person name="Beenen H.G."/>
            <person name="Chettri P."/>
            <person name="Cox M.P."/>
            <person name="Datema E."/>
            <person name="de Vries R.P."/>
            <person name="Dhillon B."/>
            <person name="Ganley A.R."/>
            <person name="Griffiths S.A."/>
            <person name="Guo Y."/>
            <person name="Hamelin R.C."/>
            <person name="Henrissat B."/>
            <person name="Kabir M.S."/>
            <person name="Jashni M.K."/>
            <person name="Kema G."/>
            <person name="Klaubauf S."/>
            <person name="Lapidus A."/>
            <person name="Levasseur A."/>
            <person name="Lindquist E."/>
            <person name="Mehrabi R."/>
            <person name="Ohm R.A."/>
            <person name="Owen T.J."/>
            <person name="Salamov A."/>
            <person name="Schwelm A."/>
            <person name="Schijlen E."/>
            <person name="Sun H."/>
            <person name="van den Burg H.A."/>
            <person name="van Ham R.C.H.J."/>
            <person name="Zhang S."/>
            <person name="Goodwin S.B."/>
            <person name="Grigoriev I.V."/>
            <person name="Collemare J."/>
            <person name="Bradshaw R.E."/>
        </authorList>
    </citation>
    <scope>NUCLEOTIDE SEQUENCE [LARGE SCALE GENOMIC DNA]</scope>
    <source>
        <strain evidence="3">NZE10 / CBS 128990</strain>
    </source>
</reference>
<feature type="region of interest" description="Disordered" evidence="1">
    <location>
        <begin position="1"/>
        <end position="50"/>
    </location>
</feature>
<feature type="region of interest" description="Disordered" evidence="1">
    <location>
        <begin position="371"/>
        <end position="390"/>
    </location>
</feature>
<feature type="region of interest" description="Disordered" evidence="1">
    <location>
        <begin position="92"/>
        <end position="118"/>
    </location>
</feature>
<dbReference type="GO" id="GO:0000387">
    <property type="term" value="P:spliceosomal snRNP assembly"/>
    <property type="evidence" value="ECO:0007669"/>
    <property type="project" value="InterPro"/>
</dbReference>
<proteinExistence type="predicted"/>
<sequence length="439" mass="48637">MGKKRRERDRPKSGPDAPYDPNKRILLSYESSDEEVEDASEQQNGSNDTPMVAVNVASHQFDEYPHEDDEAKLGATWVTADVAKEAGRSIAEGEDAEDAIGSAAKDGGSDEHHWEDEATYQRPVLGPASYENGELDLEEYDSTTEAAMAYLKGVRTERQMLPEVLRANGQVHHHANGDITADDFEGDHDQDGGYYLEDGGYVGAPASTTAVENDLADPQKVFTNALKYRFLTHRKLLHLPTTVEALATLGDGYPISFPQGNSKAYAEWHRLLSSERPNLAQLRSLEQETVFDLLALLQKHFMRRDKNIDSNVSTWIWSLLARLDDVGNMDNNQVYPLRALGKRALFLQLSFLNPEVAAQLEAVGEIGLMSTNDGDGNQKGPDLQDADRSSVARSALPRESITENTLATLDTTLVVIGEVFGQRDLLDFRHHWTVTVEPS</sequence>
<dbReference type="EMBL" id="KB446546">
    <property type="protein sequence ID" value="EME38849.1"/>
    <property type="molecule type" value="Genomic_DNA"/>
</dbReference>
<feature type="compositionally biased region" description="Basic and acidic residues" evidence="1">
    <location>
        <begin position="107"/>
        <end position="116"/>
    </location>
</feature>
<evidence type="ECO:0000313" key="3">
    <source>
        <dbReference type="Proteomes" id="UP000016933"/>
    </source>
</evidence>
<dbReference type="Pfam" id="PF04938">
    <property type="entry name" value="SIP1"/>
    <property type="match status" value="1"/>
</dbReference>
<gene>
    <name evidence="2" type="ORF">DOTSEDRAFT_180773</name>
</gene>
<dbReference type="Gene3D" id="1.20.58.1070">
    <property type="match status" value="1"/>
</dbReference>
<evidence type="ECO:0000313" key="2">
    <source>
        <dbReference type="EMBL" id="EME38849.1"/>
    </source>
</evidence>
<dbReference type="OrthoDB" id="428895at2759"/>
<accession>M2Y0M4</accession>
<dbReference type="Proteomes" id="UP000016933">
    <property type="component" value="Unassembled WGS sequence"/>
</dbReference>
<reference evidence="2 3" key="2">
    <citation type="journal article" date="2012" name="PLoS Pathog.">
        <title>Diverse lifestyles and strategies of plant pathogenesis encoded in the genomes of eighteen Dothideomycetes fungi.</title>
        <authorList>
            <person name="Ohm R.A."/>
            <person name="Feau N."/>
            <person name="Henrissat B."/>
            <person name="Schoch C.L."/>
            <person name="Horwitz B.A."/>
            <person name="Barry K.W."/>
            <person name="Condon B.J."/>
            <person name="Copeland A.C."/>
            <person name="Dhillon B."/>
            <person name="Glaser F."/>
            <person name="Hesse C.N."/>
            <person name="Kosti I."/>
            <person name="LaButti K."/>
            <person name="Lindquist E.A."/>
            <person name="Lucas S."/>
            <person name="Salamov A.A."/>
            <person name="Bradshaw R.E."/>
            <person name="Ciuffetti L."/>
            <person name="Hamelin R.C."/>
            <person name="Kema G.H.J."/>
            <person name="Lawrence C."/>
            <person name="Scott J.A."/>
            <person name="Spatafora J.W."/>
            <person name="Turgeon B.G."/>
            <person name="de Wit P.J.G.M."/>
            <person name="Zhong S."/>
            <person name="Goodwin S.B."/>
            <person name="Grigoriev I.V."/>
        </authorList>
    </citation>
    <scope>NUCLEOTIDE SEQUENCE [LARGE SCALE GENOMIC DNA]</scope>
    <source>
        <strain evidence="3">NZE10 / CBS 128990</strain>
    </source>
</reference>
<feature type="compositionally biased region" description="Acidic residues" evidence="1">
    <location>
        <begin position="31"/>
        <end position="40"/>
    </location>
</feature>
<dbReference type="eggNOG" id="ENOG502SCAA">
    <property type="taxonomic scope" value="Eukaryota"/>
</dbReference>
<dbReference type="HOGENOM" id="CLU_609915_0_0_1"/>
<name>M2Y0M4_DOTSN</name>
<evidence type="ECO:0000256" key="1">
    <source>
        <dbReference type="SAM" id="MobiDB-lite"/>
    </source>
</evidence>
<dbReference type="AlphaFoldDB" id="M2Y0M4"/>
<protein>
    <submittedName>
        <fullName evidence="2">Uncharacterized protein</fullName>
    </submittedName>
</protein>
<keyword evidence="3" id="KW-1185">Reference proteome</keyword>
<dbReference type="OMA" id="HQNSGID"/>
<dbReference type="InterPro" id="IPR035426">
    <property type="entry name" value="Gemin2/Brr1"/>
</dbReference>
<organism evidence="2 3">
    <name type="scientific">Dothistroma septosporum (strain NZE10 / CBS 128990)</name>
    <name type="common">Red band needle blight fungus</name>
    <name type="synonym">Mycosphaerella pini</name>
    <dbReference type="NCBI Taxonomy" id="675120"/>
    <lineage>
        <taxon>Eukaryota</taxon>
        <taxon>Fungi</taxon>
        <taxon>Dikarya</taxon>
        <taxon>Ascomycota</taxon>
        <taxon>Pezizomycotina</taxon>
        <taxon>Dothideomycetes</taxon>
        <taxon>Dothideomycetidae</taxon>
        <taxon>Mycosphaerellales</taxon>
        <taxon>Mycosphaerellaceae</taxon>
        <taxon>Dothistroma</taxon>
    </lineage>
</organism>